<dbReference type="InterPro" id="IPR013792">
    <property type="entry name" value="RNA3'P_cycl/enolpyr_Trfase_a/b"/>
</dbReference>
<dbReference type="SUPFAM" id="SSF55205">
    <property type="entry name" value="EPT/RTPC-like"/>
    <property type="match status" value="1"/>
</dbReference>
<feature type="binding site" evidence="7">
    <location>
        <position position="304"/>
    </location>
    <ligand>
        <name>3-phosphoshikimate</name>
        <dbReference type="ChEBI" id="CHEBI:145989"/>
    </ligand>
</feature>
<dbReference type="UniPathway" id="UPA00053">
    <property type="reaction ID" value="UER00089"/>
</dbReference>
<evidence type="ECO:0000259" key="8">
    <source>
        <dbReference type="Pfam" id="PF00275"/>
    </source>
</evidence>
<keyword evidence="5 7" id="KW-0057">Aromatic amino acid biosynthesis</keyword>
<dbReference type="EMBL" id="CP018335">
    <property type="protein sequence ID" value="APM38168.1"/>
    <property type="molecule type" value="Genomic_DNA"/>
</dbReference>
<dbReference type="PROSITE" id="PS00885">
    <property type="entry name" value="EPSP_SYNTHASE_2"/>
    <property type="match status" value="1"/>
</dbReference>
<dbReference type="PIRSF" id="PIRSF000505">
    <property type="entry name" value="EPSPS"/>
    <property type="match status" value="1"/>
</dbReference>
<evidence type="ECO:0000256" key="1">
    <source>
        <dbReference type="ARBA" id="ARBA00004811"/>
    </source>
</evidence>
<comment type="subunit">
    <text evidence="7">Monomer.</text>
</comment>
<evidence type="ECO:0000256" key="2">
    <source>
        <dbReference type="ARBA" id="ARBA00009948"/>
    </source>
</evidence>
<feature type="binding site" evidence="7">
    <location>
        <position position="403"/>
    </location>
    <ligand>
        <name>phosphoenolpyruvate</name>
        <dbReference type="ChEBI" id="CHEBI:58702"/>
    </ligand>
</feature>
<evidence type="ECO:0000256" key="4">
    <source>
        <dbReference type="ARBA" id="ARBA00022679"/>
    </source>
</evidence>
<evidence type="ECO:0000313" key="10">
    <source>
        <dbReference type="Proteomes" id="UP000184604"/>
    </source>
</evidence>
<accession>A0A1L5F573</accession>
<dbReference type="GO" id="GO:0009073">
    <property type="term" value="P:aromatic amino acid family biosynthetic process"/>
    <property type="evidence" value="ECO:0007669"/>
    <property type="project" value="UniProtKB-KW"/>
</dbReference>
<feature type="binding site" evidence="7">
    <location>
        <position position="335"/>
    </location>
    <ligand>
        <name>phosphoenolpyruvate</name>
        <dbReference type="ChEBI" id="CHEBI:58702"/>
    </ligand>
</feature>
<feature type="domain" description="Enolpyruvate transferase" evidence="8">
    <location>
        <begin position="8"/>
        <end position="411"/>
    </location>
</feature>
<dbReference type="PANTHER" id="PTHR21090:SF5">
    <property type="entry name" value="PENTAFUNCTIONAL AROM POLYPEPTIDE"/>
    <property type="match status" value="1"/>
</dbReference>
<feature type="binding site" evidence="7">
    <location>
        <position position="331"/>
    </location>
    <ligand>
        <name>3-phosphoshikimate</name>
        <dbReference type="ChEBI" id="CHEBI:145989"/>
    </ligand>
</feature>
<dbReference type="GO" id="GO:0005737">
    <property type="term" value="C:cytoplasm"/>
    <property type="evidence" value="ECO:0007669"/>
    <property type="project" value="UniProtKB-SubCell"/>
</dbReference>
<comment type="function">
    <text evidence="7">Catalyzes the transfer of the enolpyruvyl moiety of phosphoenolpyruvate (PEP) to the 5-hydroxyl of shikimate-3-phosphate (S3P) to produce enolpyruvyl shikimate-3-phosphate and inorganic phosphate.</text>
</comment>
<evidence type="ECO:0000256" key="6">
    <source>
        <dbReference type="ARBA" id="ARBA00044633"/>
    </source>
</evidence>
<keyword evidence="3 7" id="KW-0028">Amino-acid biosynthesis</keyword>
<dbReference type="Pfam" id="PF00275">
    <property type="entry name" value="EPSP_synthase"/>
    <property type="match status" value="1"/>
</dbReference>
<feature type="binding site" evidence="7">
    <location>
        <position position="21"/>
    </location>
    <ligand>
        <name>phosphoenolpyruvate</name>
        <dbReference type="ChEBI" id="CHEBI:58702"/>
    </ligand>
</feature>
<feature type="binding site" evidence="7">
    <location>
        <position position="91"/>
    </location>
    <ligand>
        <name>phosphoenolpyruvate</name>
        <dbReference type="ChEBI" id="CHEBI:58702"/>
    </ligand>
</feature>
<feature type="binding site" evidence="7">
    <location>
        <position position="21"/>
    </location>
    <ligand>
        <name>3-phosphoshikimate</name>
        <dbReference type="ChEBI" id="CHEBI:145989"/>
    </ligand>
</feature>
<dbReference type="InterPro" id="IPR023193">
    <property type="entry name" value="EPSP_synthase_CS"/>
</dbReference>
<protein>
    <recommendedName>
        <fullName evidence="7">3-phosphoshikimate 1-carboxyvinyltransferase</fullName>
        <ecNumber evidence="7">2.5.1.19</ecNumber>
    </recommendedName>
    <alternativeName>
        <fullName evidence="7">5-enolpyruvylshikimate-3-phosphate synthase</fullName>
        <shortName evidence="7">EPSP synthase</shortName>
        <shortName evidence="7">EPSPS</shortName>
    </alternativeName>
</protein>
<dbReference type="OrthoDB" id="9809920at2"/>
<dbReference type="GO" id="GO:0009423">
    <property type="term" value="P:chorismate biosynthetic process"/>
    <property type="evidence" value="ECO:0007669"/>
    <property type="project" value="UniProtKB-UniRule"/>
</dbReference>
<comment type="catalytic activity">
    <reaction evidence="6">
        <text>3-phosphoshikimate + phosphoenolpyruvate = 5-O-(1-carboxyvinyl)-3-phosphoshikimate + phosphate</text>
        <dbReference type="Rhea" id="RHEA:21256"/>
        <dbReference type="ChEBI" id="CHEBI:43474"/>
        <dbReference type="ChEBI" id="CHEBI:57701"/>
        <dbReference type="ChEBI" id="CHEBI:58702"/>
        <dbReference type="ChEBI" id="CHEBI:145989"/>
        <dbReference type="EC" id="2.5.1.19"/>
    </reaction>
    <physiologicalReaction direction="left-to-right" evidence="6">
        <dbReference type="Rhea" id="RHEA:21257"/>
    </physiologicalReaction>
</comment>
<feature type="binding site" evidence="7">
    <location>
        <position position="26"/>
    </location>
    <ligand>
        <name>3-phosphoshikimate</name>
        <dbReference type="ChEBI" id="CHEBI:145989"/>
    </ligand>
</feature>
<feature type="binding site" evidence="7">
    <location>
        <position position="119"/>
    </location>
    <ligand>
        <name>phosphoenolpyruvate</name>
        <dbReference type="ChEBI" id="CHEBI:58702"/>
    </ligand>
</feature>
<feature type="binding site" evidence="7">
    <location>
        <position position="377"/>
    </location>
    <ligand>
        <name>phosphoenolpyruvate</name>
        <dbReference type="ChEBI" id="CHEBI:58702"/>
    </ligand>
</feature>
<dbReference type="GO" id="GO:0003866">
    <property type="term" value="F:3-phosphoshikimate 1-carboxyvinyltransferase activity"/>
    <property type="evidence" value="ECO:0007669"/>
    <property type="project" value="UniProtKB-UniRule"/>
</dbReference>
<dbReference type="CDD" id="cd01556">
    <property type="entry name" value="EPSP_synthase"/>
    <property type="match status" value="1"/>
</dbReference>
<feature type="binding site" evidence="7">
    <location>
        <position position="190"/>
    </location>
    <ligand>
        <name>3-phosphoshikimate</name>
        <dbReference type="ChEBI" id="CHEBI:145989"/>
    </ligand>
</feature>
<evidence type="ECO:0000256" key="5">
    <source>
        <dbReference type="ARBA" id="ARBA00023141"/>
    </source>
</evidence>
<feature type="binding site" evidence="7">
    <location>
        <position position="22"/>
    </location>
    <ligand>
        <name>3-phosphoshikimate</name>
        <dbReference type="ChEBI" id="CHEBI:145989"/>
    </ligand>
</feature>
<dbReference type="HAMAP" id="MF_00210">
    <property type="entry name" value="EPSP_synth"/>
    <property type="match status" value="1"/>
</dbReference>
<dbReference type="Gene3D" id="3.65.10.10">
    <property type="entry name" value="Enolpyruvate transferase domain"/>
    <property type="match status" value="2"/>
</dbReference>
<feature type="binding site" evidence="7">
    <location>
        <position position="162"/>
    </location>
    <ligand>
        <name>3-phosphoshikimate</name>
        <dbReference type="ChEBI" id="CHEBI:145989"/>
    </ligand>
</feature>
<comment type="pathway">
    <text evidence="1 7">Metabolic intermediate biosynthesis; chorismate biosynthesis; chorismate from D-erythrose 4-phosphate and phosphoenolpyruvate: step 6/7.</text>
</comment>
<organism evidence="9 10">
    <name type="scientific">Clostridium kluyveri</name>
    <dbReference type="NCBI Taxonomy" id="1534"/>
    <lineage>
        <taxon>Bacteria</taxon>
        <taxon>Bacillati</taxon>
        <taxon>Bacillota</taxon>
        <taxon>Clostridia</taxon>
        <taxon>Eubacteriales</taxon>
        <taxon>Clostridiaceae</taxon>
        <taxon>Clostridium</taxon>
    </lineage>
</organism>
<keyword evidence="7" id="KW-0963">Cytoplasm</keyword>
<evidence type="ECO:0000256" key="3">
    <source>
        <dbReference type="ARBA" id="ARBA00022605"/>
    </source>
</evidence>
<dbReference type="GO" id="GO:0008652">
    <property type="term" value="P:amino acid biosynthetic process"/>
    <property type="evidence" value="ECO:0007669"/>
    <property type="project" value="UniProtKB-KW"/>
</dbReference>
<comment type="caution">
    <text evidence="7">Lacks conserved residue(s) required for the propagation of feature annotation.</text>
</comment>
<keyword evidence="4 7" id="KW-0808">Transferase</keyword>
<name>A0A1L5F573_CLOKL</name>
<dbReference type="NCBIfam" id="TIGR01356">
    <property type="entry name" value="aroA"/>
    <property type="match status" value="1"/>
</dbReference>
<dbReference type="AlphaFoldDB" id="A0A1L5F573"/>
<reference evidence="9 10" key="1">
    <citation type="submission" date="2016-12" db="EMBL/GenBank/DDBJ databases">
        <title>Complete genome sequence of Clostridium kluyveri JZZ isolated from the pit mud of a Chinese flavor liquor-making factory.</title>
        <authorList>
            <person name="Wang Y."/>
        </authorList>
    </citation>
    <scope>NUCLEOTIDE SEQUENCE [LARGE SCALE GENOMIC DNA]</scope>
    <source>
        <strain evidence="9 10">JZZ</strain>
    </source>
</reference>
<dbReference type="PANTHER" id="PTHR21090">
    <property type="entry name" value="AROM/DEHYDROQUINATE SYNTHASE"/>
    <property type="match status" value="1"/>
</dbReference>
<gene>
    <name evidence="7" type="primary">aroA</name>
    <name evidence="9" type="ORF">BS101_05145</name>
</gene>
<dbReference type="EC" id="2.5.1.19" evidence="7"/>
<feature type="binding site" evidence="7">
    <location>
        <position position="164"/>
    </location>
    <ligand>
        <name>3-phosphoshikimate</name>
        <dbReference type="ChEBI" id="CHEBI:145989"/>
    </ligand>
</feature>
<feature type="binding site" evidence="7">
    <location>
        <position position="163"/>
    </location>
    <ligand>
        <name>3-phosphoshikimate</name>
        <dbReference type="ChEBI" id="CHEBI:145989"/>
    </ligand>
</feature>
<sequence length="426" mass="46389">MKYVSINPTKLGGQVKIPPSKSVCHRALICASLSSGVSNITNVDFSEDIEATCEALKSLGVIIEKGSNSLAIKGNSNLYVKKPNVHCFQSGSTLRFLIPLAATLGEEITFTGDGKLVERPLNVYYDIFESQKIYYKTEGGKLPLTVNGKLKSGDYKVRGDVSSQFVTGLLFALPLLSGDSKIEITTELESKSYVDITIDMLEKFGVCVDGSSYREFIIKGNQTYKEVDCNIEGDFSQVAFWLVMGALGKGITCMGLDTDSIQGDRIIVHILKDMGVEIEEKENCIEVKPSKTTGVVIDVSQCPDLVPVLAALASVSHGTTEIINAARLRIKESDRLKAITSELNKIGAEVIEKEDSLIIYGKEKLKGGNVTSWKDHRIAMALAAVSSKCTEPLVIEGAECVKKSYPGFWEDFRSLGGEIDEWSVGK</sequence>
<evidence type="ECO:0000313" key="9">
    <source>
        <dbReference type="EMBL" id="APM38168.1"/>
    </source>
</evidence>
<dbReference type="InterPro" id="IPR006264">
    <property type="entry name" value="EPSP_synthase"/>
</dbReference>
<dbReference type="InterPro" id="IPR036968">
    <property type="entry name" value="Enolpyruvate_Tfrase_sf"/>
</dbReference>
<proteinExistence type="inferred from homology"/>
<feature type="binding site" evidence="7">
    <location>
        <position position="164"/>
    </location>
    <ligand>
        <name>phosphoenolpyruvate</name>
        <dbReference type="ChEBI" id="CHEBI:58702"/>
    </ligand>
</feature>
<feature type="active site" description="Proton acceptor" evidence="7">
    <location>
        <position position="304"/>
    </location>
</feature>
<dbReference type="Proteomes" id="UP000184604">
    <property type="component" value="Chromosome"/>
</dbReference>
<dbReference type="RefSeq" id="WP_073537854.1">
    <property type="nucleotide sequence ID" value="NZ_CP018335.1"/>
</dbReference>
<evidence type="ECO:0000256" key="7">
    <source>
        <dbReference type="HAMAP-Rule" id="MF_00210"/>
    </source>
</evidence>
<comment type="similarity">
    <text evidence="2 7">Belongs to the EPSP synthase family.</text>
</comment>
<dbReference type="InterPro" id="IPR001986">
    <property type="entry name" value="Enolpyruvate_Tfrase_dom"/>
</dbReference>
<comment type="subcellular location">
    <subcellularLocation>
        <location evidence="7">Cytoplasm</location>
    </subcellularLocation>
</comment>